<dbReference type="PANTHER" id="PTHR31552:SF8">
    <property type="entry name" value="SERPENTINE RECEPTOR CLASS GAMMA"/>
    <property type="match status" value="1"/>
</dbReference>
<comment type="subcellular location">
    <subcellularLocation>
        <location evidence="1">Membrane</location>
        <topology evidence="1">Multi-pass membrane protein</topology>
    </subcellularLocation>
</comment>
<feature type="transmembrane region" description="Helical" evidence="6">
    <location>
        <begin position="188"/>
        <end position="210"/>
    </location>
</feature>
<evidence type="ECO:0000256" key="3">
    <source>
        <dbReference type="ARBA" id="ARBA00022692"/>
    </source>
</evidence>
<reference evidence="7" key="1">
    <citation type="submission" date="2022-01" db="EMBL/GenBank/DDBJ databases">
        <title>Genome Sequence Resource for Two Populations of Ditylenchus destructor, the Migratory Endoparasitic Phytonematode.</title>
        <authorList>
            <person name="Zhang H."/>
            <person name="Lin R."/>
            <person name="Xie B."/>
        </authorList>
    </citation>
    <scope>NUCLEOTIDE SEQUENCE</scope>
    <source>
        <strain evidence="7">BazhouSP</strain>
    </source>
</reference>
<proteinExistence type="inferred from homology"/>
<feature type="transmembrane region" description="Helical" evidence="6">
    <location>
        <begin position="275"/>
        <end position="292"/>
    </location>
</feature>
<protein>
    <recommendedName>
        <fullName evidence="6">Serpentine receptor class gamma</fullName>
    </recommendedName>
</protein>
<evidence type="ECO:0000256" key="2">
    <source>
        <dbReference type="ARBA" id="ARBA00005692"/>
    </source>
</evidence>
<evidence type="ECO:0000256" key="6">
    <source>
        <dbReference type="RuleBase" id="RU280813"/>
    </source>
</evidence>
<dbReference type="Proteomes" id="UP001201812">
    <property type="component" value="Unassembled WGS sequence"/>
</dbReference>
<dbReference type="InterPro" id="IPR000609">
    <property type="entry name" value="7TM_GPCR_serpentine_rcpt_Srg"/>
</dbReference>
<keyword evidence="4 6" id="KW-1133">Transmembrane helix</keyword>
<dbReference type="EMBL" id="JAKKPZ010000004">
    <property type="protein sequence ID" value="KAI1721956.1"/>
    <property type="molecule type" value="Genomic_DNA"/>
</dbReference>
<evidence type="ECO:0000313" key="8">
    <source>
        <dbReference type="Proteomes" id="UP001201812"/>
    </source>
</evidence>
<keyword evidence="8" id="KW-1185">Reference proteome</keyword>
<sequence>MGWTLIAGHFRAFYSLGTGPSYSLIDVRLYDIFKVFVLVANASNFRSAFFRLFIARSISNFVNYFSSYFYMRLGRLGCFIGLYNLMPSHLLAFFFIYNYYTFHADNLSTMFILLNRLTLILFPVKHTKIWHYLLPASILLTYLAPLSCTIQLLTYDYFVKLQNDNWTFTIGIDMKSDRTYIKSTYLSAWSASLFALICGVLNVFTIVLYRRSKHSQVSLTMTKENKMESRLTIYAFITFMAQLSMAAYYILIYIASWLFYSDVHFFLSLANQLCWVYDITSIVLPAWLLLWASSTVRKRVHSLIFPRSWRKAESTLFERKTQPTGKTAKTAPGYL</sequence>
<keyword evidence="3 6" id="KW-0812">Transmembrane</keyword>
<evidence type="ECO:0000313" key="7">
    <source>
        <dbReference type="EMBL" id="KAI1721956.1"/>
    </source>
</evidence>
<evidence type="ECO:0000256" key="4">
    <source>
        <dbReference type="ARBA" id="ARBA00022989"/>
    </source>
</evidence>
<dbReference type="Pfam" id="PF02118">
    <property type="entry name" value="Srg"/>
    <property type="match status" value="1"/>
</dbReference>
<keyword evidence="5 6" id="KW-0472">Membrane</keyword>
<feature type="transmembrane region" description="Helical" evidence="6">
    <location>
        <begin position="76"/>
        <end position="100"/>
    </location>
</feature>
<organism evidence="7 8">
    <name type="scientific">Ditylenchus destructor</name>
    <dbReference type="NCBI Taxonomy" id="166010"/>
    <lineage>
        <taxon>Eukaryota</taxon>
        <taxon>Metazoa</taxon>
        <taxon>Ecdysozoa</taxon>
        <taxon>Nematoda</taxon>
        <taxon>Chromadorea</taxon>
        <taxon>Rhabditida</taxon>
        <taxon>Tylenchina</taxon>
        <taxon>Tylenchomorpha</taxon>
        <taxon>Sphaerularioidea</taxon>
        <taxon>Anguinidae</taxon>
        <taxon>Anguininae</taxon>
        <taxon>Ditylenchus</taxon>
    </lineage>
</organism>
<dbReference type="GO" id="GO:0007606">
    <property type="term" value="P:sensory perception of chemical stimulus"/>
    <property type="evidence" value="ECO:0007669"/>
    <property type="project" value="UniProtKB-UniRule"/>
</dbReference>
<feature type="transmembrane region" description="Helical" evidence="6">
    <location>
        <begin position="106"/>
        <end position="124"/>
    </location>
</feature>
<comment type="caution">
    <text evidence="7">The sequence shown here is derived from an EMBL/GenBank/DDBJ whole genome shotgun (WGS) entry which is preliminary data.</text>
</comment>
<feature type="transmembrane region" description="Helical" evidence="6">
    <location>
        <begin position="231"/>
        <end position="255"/>
    </location>
</feature>
<feature type="transmembrane region" description="Helical" evidence="6">
    <location>
        <begin position="131"/>
        <end position="153"/>
    </location>
</feature>
<accession>A0AAD4RAU9</accession>
<feature type="transmembrane region" description="Helical" evidence="6">
    <location>
        <begin position="32"/>
        <end position="55"/>
    </location>
</feature>
<dbReference type="GO" id="GO:0016020">
    <property type="term" value="C:membrane"/>
    <property type="evidence" value="ECO:0007669"/>
    <property type="project" value="UniProtKB-SubCell"/>
</dbReference>
<gene>
    <name evidence="7" type="ORF">DdX_04246</name>
</gene>
<dbReference type="PANTHER" id="PTHR31552">
    <property type="entry name" value="SERPENTINE RECEPTOR CLASS GAMMA"/>
    <property type="match status" value="1"/>
</dbReference>
<evidence type="ECO:0000256" key="1">
    <source>
        <dbReference type="ARBA" id="ARBA00004141"/>
    </source>
</evidence>
<comment type="similarity">
    <text evidence="2 6">Belongs to the nematode receptor-like protein srg family.</text>
</comment>
<dbReference type="AlphaFoldDB" id="A0AAD4RAU9"/>
<name>A0AAD4RAU9_9BILA</name>
<dbReference type="GO" id="GO:0004888">
    <property type="term" value="F:transmembrane signaling receptor activity"/>
    <property type="evidence" value="ECO:0007669"/>
    <property type="project" value="InterPro"/>
</dbReference>
<evidence type="ECO:0000256" key="5">
    <source>
        <dbReference type="ARBA" id="ARBA00023136"/>
    </source>
</evidence>